<gene>
    <name evidence="5" type="ORF">OM076_12375</name>
</gene>
<dbReference type="PROSITE" id="PS50995">
    <property type="entry name" value="HTH_MARR_2"/>
    <property type="match status" value="1"/>
</dbReference>
<comment type="caution">
    <text evidence="5">The sequence shown here is derived from an EMBL/GenBank/DDBJ whole genome shotgun (WGS) entry which is preliminary data.</text>
</comment>
<dbReference type="GO" id="GO:0003700">
    <property type="term" value="F:DNA-binding transcription factor activity"/>
    <property type="evidence" value="ECO:0007669"/>
    <property type="project" value="InterPro"/>
</dbReference>
<keyword evidence="3" id="KW-0804">Transcription</keyword>
<protein>
    <submittedName>
        <fullName evidence="5">MarR family transcriptional regulator</fullName>
    </submittedName>
</protein>
<dbReference type="AlphaFoldDB" id="A0A9X3MSH9"/>
<dbReference type="Proteomes" id="UP001149140">
    <property type="component" value="Unassembled WGS sequence"/>
</dbReference>
<dbReference type="PANTHER" id="PTHR33164:SF101">
    <property type="entry name" value="TRANSCRIPTIONAL REPRESSOR MPRA"/>
    <property type="match status" value="1"/>
</dbReference>
<dbReference type="PANTHER" id="PTHR33164">
    <property type="entry name" value="TRANSCRIPTIONAL REGULATOR, MARR FAMILY"/>
    <property type="match status" value="1"/>
</dbReference>
<dbReference type="SUPFAM" id="SSF46785">
    <property type="entry name" value="Winged helix' DNA-binding domain"/>
    <property type="match status" value="1"/>
</dbReference>
<keyword evidence="2" id="KW-0238">DNA-binding</keyword>
<keyword evidence="1" id="KW-0805">Transcription regulation</keyword>
<dbReference type="SMART" id="SM00347">
    <property type="entry name" value="HTH_MARR"/>
    <property type="match status" value="1"/>
</dbReference>
<dbReference type="GO" id="GO:0003677">
    <property type="term" value="F:DNA binding"/>
    <property type="evidence" value="ECO:0007669"/>
    <property type="project" value="UniProtKB-KW"/>
</dbReference>
<dbReference type="InterPro" id="IPR039422">
    <property type="entry name" value="MarR/SlyA-like"/>
</dbReference>
<dbReference type="RefSeq" id="WP_270040230.1">
    <property type="nucleotide sequence ID" value="NZ_JAPDOD010000008.1"/>
</dbReference>
<dbReference type="PROSITE" id="PS01117">
    <property type="entry name" value="HTH_MARR_1"/>
    <property type="match status" value="1"/>
</dbReference>
<dbReference type="InterPro" id="IPR023187">
    <property type="entry name" value="Tscrpt_reg_MarR-type_CS"/>
</dbReference>
<dbReference type="Pfam" id="PF01047">
    <property type="entry name" value="MarR"/>
    <property type="match status" value="1"/>
</dbReference>
<dbReference type="PRINTS" id="PR00598">
    <property type="entry name" value="HTHMARR"/>
</dbReference>
<dbReference type="GO" id="GO:0006950">
    <property type="term" value="P:response to stress"/>
    <property type="evidence" value="ECO:0007669"/>
    <property type="project" value="TreeGrafter"/>
</dbReference>
<evidence type="ECO:0000313" key="5">
    <source>
        <dbReference type="EMBL" id="MDA0161066.1"/>
    </source>
</evidence>
<evidence type="ECO:0000256" key="1">
    <source>
        <dbReference type="ARBA" id="ARBA00023015"/>
    </source>
</evidence>
<dbReference type="InterPro" id="IPR036388">
    <property type="entry name" value="WH-like_DNA-bd_sf"/>
</dbReference>
<name>A0A9X3MSH9_9ACTN</name>
<proteinExistence type="predicted"/>
<keyword evidence="6" id="KW-1185">Reference proteome</keyword>
<dbReference type="InterPro" id="IPR036390">
    <property type="entry name" value="WH_DNA-bd_sf"/>
</dbReference>
<sequence>MPDFDPVREAARNWAGHWGDDPVPSMAAVTSIMRVQQILLARLNDTLKPYDLTFPRYEALMLLFYSRRGALPLGKMGDRLQVHRTSVTNIIDGLERSGFVTREPHERDRRTTLAAITASGRATAREATEVLNAMRFGTDPLESAELDTVTATLERLRADADGFTAETSAKLAPAGEPD</sequence>
<organism evidence="5 6">
    <name type="scientific">Solirubrobacter ginsenosidimutans</name>
    <dbReference type="NCBI Taxonomy" id="490573"/>
    <lineage>
        <taxon>Bacteria</taxon>
        <taxon>Bacillati</taxon>
        <taxon>Actinomycetota</taxon>
        <taxon>Thermoleophilia</taxon>
        <taxon>Solirubrobacterales</taxon>
        <taxon>Solirubrobacteraceae</taxon>
        <taxon>Solirubrobacter</taxon>
    </lineage>
</organism>
<dbReference type="EMBL" id="JAPDOD010000008">
    <property type="protein sequence ID" value="MDA0161066.1"/>
    <property type="molecule type" value="Genomic_DNA"/>
</dbReference>
<evidence type="ECO:0000256" key="3">
    <source>
        <dbReference type="ARBA" id="ARBA00023163"/>
    </source>
</evidence>
<accession>A0A9X3MSH9</accession>
<feature type="domain" description="HTH marR-type" evidence="4">
    <location>
        <begin position="25"/>
        <end position="158"/>
    </location>
</feature>
<evidence type="ECO:0000256" key="2">
    <source>
        <dbReference type="ARBA" id="ARBA00023125"/>
    </source>
</evidence>
<evidence type="ECO:0000259" key="4">
    <source>
        <dbReference type="PROSITE" id="PS50995"/>
    </source>
</evidence>
<dbReference type="Gene3D" id="1.10.10.10">
    <property type="entry name" value="Winged helix-like DNA-binding domain superfamily/Winged helix DNA-binding domain"/>
    <property type="match status" value="1"/>
</dbReference>
<reference evidence="5" key="1">
    <citation type="submission" date="2022-10" db="EMBL/GenBank/DDBJ databases">
        <title>The WGS of Solirubrobacter ginsenosidimutans DSM 21036.</title>
        <authorList>
            <person name="Jiang Z."/>
        </authorList>
    </citation>
    <scope>NUCLEOTIDE SEQUENCE</scope>
    <source>
        <strain evidence="5">DSM 21036</strain>
    </source>
</reference>
<dbReference type="InterPro" id="IPR000835">
    <property type="entry name" value="HTH_MarR-typ"/>
</dbReference>
<evidence type="ECO:0000313" key="6">
    <source>
        <dbReference type="Proteomes" id="UP001149140"/>
    </source>
</evidence>